<dbReference type="AlphaFoldDB" id="X1SQ71"/>
<name>X1SQ71_9ZZZZ</name>
<feature type="region of interest" description="Disordered" evidence="1">
    <location>
        <begin position="47"/>
        <end position="68"/>
    </location>
</feature>
<comment type="caution">
    <text evidence="2">The sequence shown here is derived from an EMBL/GenBank/DDBJ whole genome shotgun (WGS) entry which is preliminary data.</text>
</comment>
<proteinExistence type="predicted"/>
<accession>X1SQ71</accession>
<gene>
    <name evidence="2" type="ORF">S12H4_13762</name>
</gene>
<protein>
    <submittedName>
        <fullName evidence="2">Uncharacterized protein</fullName>
    </submittedName>
</protein>
<reference evidence="2" key="1">
    <citation type="journal article" date="2014" name="Front. Microbiol.">
        <title>High frequency of phylogenetically diverse reductive dehalogenase-homologous genes in deep subseafloor sedimentary metagenomes.</title>
        <authorList>
            <person name="Kawai M."/>
            <person name="Futagami T."/>
            <person name="Toyoda A."/>
            <person name="Takaki Y."/>
            <person name="Nishi S."/>
            <person name="Hori S."/>
            <person name="Arai W."/>
            <person name="Tsubouchi T."/>
            <person name="Morono Y."/>
            <person name="Uchiyama I."/>
            <person name="Ito T."/>
            <person name="Fujiyama A."/>
            <person name="Inagaki F."/>
            <person name="Takami H."/>
        </authorList>
    </citation>
    <scope>NUCLEOTIDE SEQUENCE</scope>
    <source>
        <strain evidence="2">Expedition CK06-06</strain>
    </source>
</reference>
<evidence type="ECO:0000256" key="1">
    <source>
        <dbReference type="SAM" id="MobiDB-lite"/>
    </source>
</evidence>
<evidence type="ECO:0000313" key="2">
    <source>
        <dbReference type="EMBL" id="GAI77475.1"/>
    </source>
</evidence>
<organism evidence="2">
    <name type="scientific">marine sediment metagenome</name>
    <dbReference type="NCBI Taxonomy" id="412755"/>
    <lineage>
        <taxon>unclassified sequences</taxon>
        <taxon>metagenomes</taxon>
        <taxon>ecological metagenomes</taxon>
    </lineage>
</organism>
<dbReference type="EMBL" id="BARW01006551">
    <property type="protein sequence ID" value="GAI77475.1"/>
    <property type="molecule type" value="Genomic_DNA"/>
</dbReference>
<sequence>MLIKQKIANLREQLDIFEKQVGDVTIEELHENGMELYIPRPVIGMMPKDRDKNLQKGRDTLKKMYNGS</sequence>
<feature type="compositionally biased region" description="Basic and acidic residues" evidence="1">
    <location>
        <begin position="47"/>
        <end position="62"/>
    </location>
</feature>